<reference evidence="2 3" key="1">
    <citation type="journal article" date="2011" name="Science">
        <title>The ecoresponsive genome of Daphnia pulex.</title>
        <authorList>
            <person name="Colbourne J.K."/>
            <person name="Pfrender M.E."/>
            <person name="Gilbert D."/>
            <person name="Thomas W.K."/>
            <person name="Tucker A."/>
            <person name="Oakley T.H."/>
            <person name="Tokishita S."/>
            <person name="Aerts A."/>
            <person name="Arnold G.J."/>
            <person name="Basu M.K."/>
            <person name="Bauer D.J."/>
            <person name="Caceres C.E."/>
            <person name="Carmel L."/>
            <person name="Casola C."/>
            <person name="Choi J.H."/>
            <person name="Detter J.C."/>
            <person name="Dong Q."/>
            <person name="Dusheyko S."/>
            <person name="Eads B.D."/>
            <person name="Frohlich T."/>
            <person name="Geiler-Samerotte K.A."/>
            <person name="Gerlach D."/>
            <person name="Hatcher P."/>
            <person name="Jogdeo S."/>
            <person name="Krijgsveld J."/>
            <person name="Kriventseva E.V."/>
            <person name="Kultz D."/>
            <person name="Laforsch C."/>
            <person name="Lindquist E."/>
            <person name="Lopez J."/>
            <person name="Manak J.R."/>
            <person name="Muller J."/>
            <person name="Pangilinan J."/>
            <person name="Patwardhan R.P."/>
            <person name="Pitluck S."/>
            <person name="Pritham E.J."/>
            <person name="Rechtsteiner A."/>
            <person name="Rho M."/>
            <person name="Rogozin I.B."/>
            <person name="Sakarya O."/>
            <person name="Salamov A."/>
            <person name="Schaack S."/>
            <person name="Shapiro H."/>
            <person name="Shiga Y."/>
            <person name="Skalitzky C."/>
            <person name="Smith Z."/>
            <person name="Souvorov A."/>
            <person name="Sung W."/>
            <person name="Tang Z."/>
            <person name="Tsuchiya D."/>
            <person name="Tu H."/>
            <person name="Vos H."/>
            <person name="Wang M."/>
            <person name="Wolf Y.I."/>
            <person name="Yamagata H."/>
            <person name="Yamada T."/>
            <person name="Ye Y."/>
            <person name="Shaw J.R."/>
            <person name="Andrews J."/>
            <person name="Crease T.J."/>
            <person name="Tang H."/>
            <person name="Lucas S.M."/>
            <person name="Robertson H.M."/>
            <person name="Bork P."/>
            <person name="Koonin E.V."/>
            <person name="Zdobnov E.M."/>
            <person name="Grigoriev I.V."/>
            <person name="Lynch M."/>
            <person name="Boore J.L."/>
        </authorList>
    </citation>
    <scope>NUCLEOTIDE SEQUENCE [LARGE SCALE GENOMIC DNA]</scope>
</reference>
<keyword evidence="3" id="KW-1185">Reference proteome</keyword>
<dbReference type="KEGG" id="dpx:DAPPUDRAFT_245640"/>
<dbReference type="InParanoid" id="E9GNR3"/>
<organism evidence="2 3">
    <name type="scientific">Daphnia pulex</name>
    <name type="common">Water flea</name>
    <dbReference type="NCBI Taxonomy" id="6669"/>
    <lineage>
        <taxon>Eukaryota</taxon>
        <taxon>Metazoa</taxon>
        <taxon>Ecdysozoa</taxon>
        <taxon>Arthropoda</taxon>
        <taxon>Crustacea</taxon>
        <taxon>Branchiopoda</taxon>
        <taxon>Diplostraca</taxon>
        <taxon>Cladocera</taxon>
        <taxon>Anomopoda</taxon>
        <taxon>Daphniidae</taxon>
        <taxon>Daphnia</taxon>
    </lineage>
</organism>
<gene>
    <name evidence="2" type="ORF">DAPPUDRAFT_245640</name>
</gene>
<evidence type="ECO:0000256" key="1">
    <source>
        <dbReference type="SAM" id="MobiDB-lite"/>
    </source>
</evidence>
<protein>
    <submittedName>
        <fullName evidence="2">Uncharacterized protein</fullName>
    </submittedName>
</protein>
<accession>E9GNR3</accession>
<proteinExistence type="predicted"/>
<sequence>MESPRSESSNESDDRRVEFEDGRVVYLPNNMPDERVRELRSSRQDLEFYQRYNAGDIA</sequence>
<feature type="compositionally biased region" description="Basic and acidic residues" evidence="1">
    <location>
        <begin position="12"/>
        <end position="21"/>
    </location>
</feature>
<dbReference type="Proteomes" id="UP000000305">
    <property type="component" value="Unassembled WGS sequence"/>
</dbReference>
<evidence type="ECO:0000313" key="3">
    <source>
        <dbReference type="Proteomes" id="UP000000305"/>
    </source>
</evidence>
<dbReference type="AlphaFoldDB" id="E9GNR3"/>
<feature type="region of interest" description="Disordered" evidence="1">
    <location>
        <begin position="1"/>
        <end position="21"/>
    </location>
</feature>
<dbReference type="EMBL" id="GL732555">
    <property type="protein sequence ID" value="EFX78909.1"/>
    <property type="molecule type" value="Genomic_DNA"/>
</dbReference>
<dbReference type="HOGENOM" id="CLU_2981174_0_0_1"/>
<evidence type="ECO:0000313" key="2">
    <source>
        <dbReference type="EMBL" id="EFX78909.1"/>
    </source>
</evidence>
<name>E9GNR3_DAPPU</name>